<dbReference type="SUPFAM" id="SSF48498">
    <property type="entry name" value="Tetracyclin repressor-like, C-terminal domain"/>
    <property type="match status" value="1"/>
</dbReference>
<dbReference type="PANTHER" id="PTHR30328">
    <property type="entry name" value="TRANSCRIPTIONAL REPRESSOR"/>
    <property type="match status" value="1"/>
</dbReference>
<dbReference type="Pfam" id="PF00440">
    <property type="entry name" value="TetR_N"/>
    <property type="match status" value="1"/>
</dbReference>
<gene>
    <name evidence="5" type="ORF">DWV29_19100</name>
</gene>
<dbReference type="InterPro" id="IPR001647">
    <property type="entry name" value="HTH_TetR"/>
</dbReference>
<organism evidence="5 6">
    <name type="scientific">Enterocloster asparagiformis</name>
    <dbReference type="NCBI Taxonomy" id="333367"/>
    <lineage>
        <taxon>Bacteria</taxon>
        <taxon>Bacillati</taxon>
        <taxon>Bacillota</taxon>
        <taxon>Clostridia</taxon>
        <taxon>Lachnospirales</taxon>
        <taxon>Lachnospiraceae</taxon>
        <taxon>Enterocloster</taxon>
    </lineage>
</organism>
<dbReference type="Proteomes" id="UP000283880">
    <property type="component" value="Unassembled WGS sequence"/>
</dbReference>
<feature type="DNA-binding region" description="H-T-H motif" evidence="2">
    <location>
        <begin position="47"/>
        <end position="66"/>
    </location>
</feature>
<dbReference type="GO" id="GO:0003677">
    <property type="term" value="F:DNA binding"/>
    <property type="evidence" value="ECO:0007669"/>
    <property type="project" value="UniProtKB-UniRule"/>
</dbReference>
<evidence type="ECO:0000259" key="4">
    <source>
        <dbReference type="PROSITE" id="PS50977"/>
    </source>
</evidence>
<name>A0A413FB09_9FIRM</name>
<dbReference type="PROSITE" id="PS50977">
    <property type="entry name" value="HTH_TETR_2"/>
    <property type="match status" value="1"/>
</dbReference>
<dbReference type="AlphaFoldDB" id="A0A413FB09"/>
<dbReference type="GO" id="GO:0006355">
    <property type="term" value="P:regulation of DNA-templated transcription"/>
    <property type="evidence" value="ECO:0007669"/>
    <property type="project" value="UniProtKB-ARBA"/>
</dbReference>
<dbReference type="EMBL" id="QSBM01000016">
    <property type="protein sequence ID" value="RGX26227.1"/>
    <property type="molecule type" value="Genomic_DNA"/>
</dbReference>
<protein>
    <submittedName>
        <fullName evidence="5">TetR/AcrR family transcriptional regulator</fullName>
    </submittedName>
</protein>
<accession>A0A413FB09</accession>
<comment type="caution">
    <text evidence="5">The sequence shown here is derived from an EMBL/GenBank/DDBJ whole genome shotgun (WGS) entry which is preliminary data.</text>
</comment>
<feature type="domain" description="HTH tetR-type" evidence="4">
    <location>
        <begin position="24"/>
        <end position="84"/>
    </location>
</feature>
<sequence>MGRRTAGSQAERRRTPMKQAQRQERSRREILQAAMEEFGTYNYSDVTIDNICSRHGISKGMMYHYYSGKDDLFLLCAREIFQALKEHMDALPFPAPGQTGPEAIRELFRARETYFETRPLEKHIFENVLFNTPRHLSDQLNDLRLPLRELNRQRFRQAVSRMELRAPLDGEAVSRYLECIESLFWPLVNQYQGGEAIGDLPSLEAISTQVLDMVLFGIVRQER</sequence>
<reference evidence="5 6" key="1">
    <citation type="submission" date="2018-08" db="EMBL/GenBank/DDBJ databases">
        <title>A genome reference for cultivated species of the human gut microbiota.</title>
        <authorList>
            <person name="Zou Y."/>
            <person name="Xue W."/>
            <person name="Luo G."/>
        </authorList>
    </citation>
    <scope>NUCLEOTIDE SEQUENCE [LARGE SCALE GENOMIC DNA]</scope>
    <source>
        <strain evidence="5 6">AF04-15</strain>
    </source>
</reference>
<dbReference type="InterPro" id="IPR050109">
    <property type="entry name" value="HTH-type_TetR-like_transc_reg"/>
</dbReference>
<dbReference type="InterPro" id="IPR009057">
    <property type="entry name" value="Homeodomain-like_sf"/>
</dbReference>
<dbReference type="Gene3D" id="1.10.357.10">
    <property type="entry name" value="Tetracycline Repressor, domain 2"/>
    <property type="match status" value="1"/>
</dbReference>
<feature type="region of interest" description="Disordered" evidence="3">
    <location>
        <begin position="1"/>
        <end position="26"/>
    </location>
</feature>
<dbReference type="OrthoDB" id="9780939at2"/>
<dbReference type="PANTHER" id="PTHR30328:SF54">
    <property type="entry name" value="HTH-TYPE TRANSCRIPTIONAL REPRESSOR SCO4008"/>
    <property type="match status" value="1"/>
</dbReference>
<dbReference type="PRINTS" id="PR00455">
    <property type="entry name" value="HTHTETR"/>
</dbReference>
<dbReference type="SUPFAM" id="SSF46689">
    <property type="entry name" value="Homeodomain-like"/>
    <property type="match status" value="1"/>
</dbReference>
<dbReference type="InterPro" id="IPR036271">
    <property type="entry name" value="Tet_transcr_reg_TetR-rel_C_sf"/>
</dbReference>
<proteinExistence type="predicted"/>
<keyword evidence="1 2" id="KW-0238">DNA-binding</keyword>
<evidence type="ECO:0000256" key="2">
    <source>
        <dbReference type="PROSITE-ProRule" id="PRU00335"/>
    </source>
</evidence>
<evidence type="ECO:0000313" key="5">
    <source>
        <dbReference type="EMBL" id="RGX26227.1"/>
    </source>
</evidence>
<evidence type="ECO:0000256" key="3">
    <source>
        <dbReference type="SAM" id="MobiDB-lite"/>
    </source>
</evidence>
<evidence type="ECO:0000256" key="1">
    <source>
        <dbReference type="ARBA" id="ARBA00023125"/>
    </source>
</evidence>
<evidence type="ECO:0000313" key="6">
    <source>
        <dbReference type="Proteomes" id="UP000283880"/>
    </source>
</evidence>